<dbReference type="AlphaFoldDB" id="A0A8X6QD90"/>
<sequence>MYSVLVSTWMLLVIPQVTEACLVRVESVNCTEKVITNAHFTCYSNEEEDCSCAFDNPSRSDLGWYKMCVMKNDLKLGKKKVHKRQIENDRDVLHPTKDEVSLKLKIWTAYHSQLFSYRPRESFGSAIIIKRGLFFNQSDKNSKCVSNKYSPRGKISLSISSRKSLAQRREFRQTS</sequence>
<gene>
    <name evidence="2" type="primary">LFC_16</name>
    <name evidence="2" type="ORF">NPIL_435821</name>
</gene>
<evidence type="ECO:0000313" key="2">
    <source>
        <dbReference type="EMBL" id="GFU20591.1"/>
    </source>
</evidence>
<name>A0A8X6QD90_NEPPI</name>
<evidence type="ECO:0000313" key="3">
    <source>
        <dbReference type="Proteomes" id="UP000887013"/>
    </source>
</evidence>
<protein>
    <submittedName>
        <fullName evidence="2">Limulus clotting factor C</fullName>
    </submittedName>
</protein>
<reference evidence="2" key="1">
    <citation type="submission" date="2020-08" db="EMBL/GenBank/DDBJ databases">
        <title>Multicomponent nature underlies the extraordinary mechanical properties of spider dragline silk.</title>
        <authorList>
            <person name="Kono N."/>
            <person name="Nakamura H."/>
            <person name="Mori M."/>
            <person name="Yoshida Y."/>
            <person name="Ohtoshi R."/>
            <person name="Malay A.D."/>
            <person name="Moran D.A.P."/>
            <person name="Tomita M."/>
            <person name="Numata K."/>
            <person name="Arakawa K."/>
        </authorList>
    </citation>
    <scope>NUCLEOTIDE SEQUENCE</scope>
</reference>
<feature type="chain" id="PRO_5036450220" evidence="1">
    <location>
        <begin position="21"/>
        <end position="175"/>
    </location>
</feature>
<dbReference type="Proteomes" id="UP000887013">
    <property type="component" value="Unassembled WGS sequence"/>
</dbReference>
<evidence type="ECO:0000256" key="1">
    <source>
        <dbReference type="SAM" id="SignalP"/>
    </source>
</evidence>
<keyword evidence="3" id="KW-1185">Reference proteome</keyword>
<comment type="caution">
    <text evidence="2">The sequence shown here is derived from an EMBL/GenBank/DDBJ whole genome shotgun (WGS) entry which is preliminary data.</text>
</comment>
<keyword evidence="1" id="KW-0732">Signal</keyword>
<accession>A0A8X6QD90</accession>
<dbReference type="OrthoDB" id="6437434at2759"/>
<organism evidence="2 3">
    <name type="scientific">Nephila pilipes</name>
    <name type="common">Giant wood spider</name>
    <name type="synonym">Nephila maculata</name>
    <dbReference type="NCBI Taxonomy" id="299642"/>
    <lineage>
        <taxon>Eukaryota</taxon>
        <taxon>Metazoa</taxon>
        <taxon>Ecdysozoa</taxon>
        <taxon>Arthropoda</taxon>
        <taxon>Chelicerata</taxon>
        <taxon>Arachnida</taxon>
        <taxon>Araneae</taxon>
        <taxon>Araneomorphae</taxon>
        <taxon>Entelegynae</taxon>
        <taxon>Araneoidea</taxon>
        <taxon>Nephilidae</taxon>
        <taxon>Nephila</taxon>
    </lineage>
</organism>
<feature type="signal peptide" evidence="1">
    <location>
        <begin position="1"/>
        <end position="20"/>
    </location>
</feature>
<proteinExistence type="predicted"/>
<dbReference type="EMBL" id="BMAW01031315">
    <property type="protein sequence ID" value="GFU20591.1"/>
    <property type="molecule type" value="Genomic_DNA"/>
</dbReference>